<reference evidence="2" key="1">
    <citation type="submission" date="2019-02" db="EMBL/GenBank/DDBJ databases">
        <title>Draft genome sequence of Enterococcus sp. Gos25-1.</title>
        <authorList>
            <person name="Tanaka N."/>
            <person name="Shiwa Y."/>
            <person name="Fujita N."/>
        </authorList>
    </citation>
    <scope>NUCLEOTIDE SEQUENCE [LARGE SCALE GENOMIC DNA]</scope>
    <source>
        <strain evidence="2">Gos25-1</strain>
    </source>
</reference>
<gene>
    <name evidence="1" type="ORF">NRIC_33570</name>
</gene>
<sequence>MSVVFHVDELAKLSEARHNIQNLLTTDKNATTALAVNREAIQCYLLPTA</sequence>
<organism evidence="1 2">
    <name type="scientific">Enterococcus florum</name>
    <dbReference type="NCBI Taxonomy" id="2480627"/>
    <lineage>
        <taxon>Bacteria</taxon>
        <taxon>Bacillati</taxon>
        <taxon>Bacillota</taxon>
        <taxon>Bacilli</taxon>
        <taxon>Lactobacillales</taxon>
        <taxon>Enterococcaceae</taxon>
        <taxon>Enterococcus</taxon>
    </lineage>
</organism>
<dbReference type="EMBL" id="BJCC01000032">
    <property type="protein sequence ID" value="GCF95466.1"/>
    <property type="molecule type" value="Genomic_DNA"/>
</dbReference>
<name>A0A4P5PCD2_9ENTE</name>
<dbReference type="RefSeq" id="WP_175580138.1">
    <property type="nucleotide sequence ID" value="NZ_BJCC01000032.1"/>
</dbReference>
<dbReference type="AlphaFoldDB" id="A0A4P5PCD2"/>
<protein>
    <submittedName>
        <fullName evidence="1">Uncharacterized protein</fullName>
    </submittedName>
</protein>
<accession>A0A4P5PCD2</accession>
<evidence type="ECO:0000313" key="2">
    <source>
        <dbReference type="Proteomes" id="UP000290567"/>
    </source>
</evidence>
<keyword evidence="2" id="KW-1185">Reference proteome</keyword>
<evidence type="ECO:0000313" key="1">
    <source>
        <dbReference type="EMBL" id="GCF95466.1"/>
    </source>
</evidence>
<comment type="caution">
    <text evidence="1">The sequence shown here is derived from an EMBL/GenBank/DDBJ whole genome shotgun (WGS) entry which is preliminary data.</text>
</comment>
<proteinExistence type="predicted"/>
<dbReference type="Proteomes" id="UP000290567">
    <property type="component" value="Unassembled WGS sequence"/>
</dbReference>